<feature type="non-terminal residue" evidence="2">
    <location>
        <position position="210"/>
    </location>
</feature>
<reference evidence="2" key="1">
    <citation type="journal article" date="2020" name="Stud. Mycol.">
        <title>101 Dothideomycetes genomes: a test case for predicting lifestyles and emergence of pathogens.</title>
        <authorList>
            <person name="Haridas S."/>
            <person name="Albert R."/>
            <person name="Binder M."/>
            <person name="Bloem J."/>
            <person name="Labutti K."/>
            <person name="Salamov A."/>
            <person name="Andreopoulos B."/>
            <person name="Baker S."/>
            <person name="Barry K."/>
            <person name="Bills G."/>
            <person name="Bluhm B."/>
            <person name="Cannon C."/>
            <person name="Castanera R."/>
            <person name="Culley D."/>
            <person name="Daum C."/>
            <person name="Ezra D."/>
            <person name="Gonzalez J."/>
            <person name="Henrissat B."/>
            <person name="Kuo A."/>
            <person name="Liang C."/>
            <person name="Lipzen A."/>
            <person name="Lutzoni F."/>
            <person name="Magnuson J."/>
            <person name="Mondo S."/>
            <person name="Nolan M."/>
            <person name="Ohm R."/>
            <person name="Pangilinan J."/>
            <person name="Park H.-J."/>
            <person name="Ramirez L."/>
            <person name="Alfaro M."/>
            <person name="Sun H."/>
            <person name="Tritt A."/>
            <person name="Yoshinaga Y."/>
            <person name="Zwiers L.-H."/>
            <person name="Turgeon B."/>
            <person name="Goodwin S."/>
            <person name="Spatafora J."/>
            <person name="Crous P."/>
            <person name="Grigoriev I."/>
        </authorList>
    </citation>
    <scope>NUCLEOTIDE SEQUENCE</scope>
    <source>
        <strain evidence="2">CBS 207.26</strain>
    </source>
</reference>
<dbReference type="AlphaFoldDB" id="A0A6A6E7N7"/>
<proteinExistence type="predicted"/>
<evidence type="ECO:0000313" key="2">
    <source>
        <dbReference type="EMBL" id="KAF2187035.1"/>
    </source>
</evidence>
<dbReference type="Proteomes" id="UP000800200">
    <property type="component" value="Unassembled WGS sequence"/>
</dbReference>
<protein>
    <recommendedName>
        <fullName evidence="4">SMP domain-containing protein</fullName>
    </recommendedName>
</protein>
<evidence type="ECO:0000313" key="3">
    <source>
        <dbReference type="Proteomes" id="UP000800200"/>
    </source>
</evidence>
<evidence type="ECO:0008006" key="4">
    <source>
        <dbReference type="Google" id="ProtNLM"/>
    </source>
</evidence>
<keyword evidence="3" id="KW-1185">Reference proteome</keyword>
<accession>A0A6A6E7N7</accession>
<dbReference type="EMBL" id="ML994628">
    <property type="protein sequence ID" value="KAF2187035.1"/>
    <property type="molecule type" value="Genomic_DNA"/>
</dbReference>
<evidence type="ECO:0000256" key="1">
    <source>
        <dbReference type="SAM" id="MobiDB-lite"/>
    </source>
</evidence>
<sequence length="210" mass="22831">MTPTHEPIAPTRSPRGSLYVPTSRLPALLASSNQHQNFQYHLQKVLEQLKKDPMSITAEDARRLHEHYNAVDERSAKVISAVEALAVVTPEIATTGGEDASNGTVSLYALVKNVHSTIDTNPADVTPDILKLAQSIVSKMQKAIGHTNGPHPELEAELQHEYAKIEPKVEQGTVTKAEADRLHSLEARAHGHTEKGGLTAHAQSVVAKRE</sequence>
<dbReference type="OrthoDB" id="2799468at2759"/>
<feature type="region of interest" description="Disordered" evidence="1">
    <location>
        <begin position="188"/>
        <end position="210"/>
    </location>
</feature>
<gene>
    <name evidence="2" type="ORF">K469DRAFT_570863</name>
</gene>
<name>A0A6A6E7N7_9PEZI</name>
<organism evidence="2 3">
    <name type="scientific">Zopfia rhizophila CBS 207.26</name>
    <dbReference type="NCBI Taxonomy" id="1314779"/>
    <lineage>
        <taxon>Eukaryota</taxon>
        <taxon>Fungi</taxon>
        <taxon>Dikarya</taxon>
        <taxon>Ascomycota</taxon>
        <taxon>Pezizomycotina</taxon>
        <taxon>Dothideomycetes</taxon>
        <taxon>Dothideomycetes incertae sedis</taxon>
        <taxon>Zopfiaceae</taxon>
        <taxon>Zopfia</taxon>
    </lineage>
</organism>